<keyword evidence="8" id="KW-1185">Reference proteome</keyword>
<evidence type="ECO:0000256" key="2">
    <source>
        <dbReference type="ARBA" id="ARBA00022603"/>
    </source>
</evidence>
<protein>
    <recommendedName>
        <fullName evidence="1">peptide chain release factor N(5)-glutamine methyltransferase</fullName>
        <ecNumber evidence="1">2.1.1.297</ecNumber>
    </recommendedName>
</protein>
<keyword evidence="2 7" id="KW-0489">Methyltransferase</keyword>
<dbReference type="CDD" id="cd02440">
    <property type="entry name" value="AdoMet_MTases"/>
    <property type="match status" value="1"/>
</dbReference>
<name>A0ABS7WPC7_9BACT</name>
<dbReference type="InterPro" id="IPR029063">
    <property type="entry name" value="SAM-dependent_MTases_sf"/>
</dbReference>
<keyword evidence="3" id="KW-0808">Transferase</keyword>
<dbReference type="InterPro" id="IPR002052">
    <property type="entry name" value="DNA_methylase_N6_adenine_CS"/>
</dbReference>
<dbReference type="PANTHER" id="PTHR18895:SF74">
    <property type="entry name" value="MTRF1L RELEASE FACTOR GLUTAMINE METHYLTRANSFERASE"/>
    <property type="match status" value="1"/>
</dbReference>
<dbReference type="InterPro" id="IPR004556">
    <property type="entry name" value="HemK-like"/>
</dbReference>
<evidence type="ECO:0000256" key="3">
    <source>
        <dbReference type="ARBA" id="ARBA00022679"/>
    </source>
</evidence>
<evidence type="ECO:0000256" key="4">
    <source>
        <dbReference type="ARBA" id="ARBA00022691"/>
    </source>
</evidence>
<sequence length="263" mass="30427">MHLLELKQELKKIVDLNTARNIIMQYLNIDLLEYSAFSKELSNKECRDIFKIAALYKKNIPLQYIFQHTYINDMLFYCKKGVLIPREDTQILINASIEFARDKNINNILEIGFGSAIISIILSLNLKAKIDACDINKKALSLAKKNALLHKANVNFFIEDYKNVDFSKYDFIVSNPPYIANDYKLDEFVLKEPKEALFGGELGSEILFDIINKAAINKVKFLACEFGYDQKDILKKHLESKGYKAIFFKDLSSYYRAFVAERI</sequence>
<evidence type="ECO:0000313" key="8">
    <source>
        <dbReference type="Proteomes" id="UP000786183"/>
    </source>
</evidence>
<reference evidence="7 8" key="1">
    <citation type="submission" date="2020-07" db="EMBL/GenBank/DDBJ databases">
        <title>Transfer of Campylobacter canadensis to the novel genus Avispirillum gen. nov., that also includes two novel species recovered from migratory waterfowl: Avispirillum anseris sp. nov. and Avispirillum brantae sp. nov.</title>
        <authorList>
            <person name="Miller W.G."/>
            <person name="Chapman M.H."/>
            <person name="Yee E."/>
            <person name="Inglis G.D."/>
        </authorList>
    </citation>
    <scope>NUCLEOTIDE SEQUENCE [LARGE SCALE GENOMIC DNA]</scope>
    <source>
        <strain evidence="7 8">L283</strain>
    </source>
</reference>
<dbReference type="InterPro" id="IPR050320">
    <property type="entry name" value="N5-glutamine_MTase"/>
</dbReference>
<keyword evidence="4" id="KW-0949">S-adenosyl-L-methionine</keyword>
<accession>A0ABS7WPC7</accession>
<comment type="catalytic activity">
    <reaction evidence="5">
        <text>L-glutaminyl-[peptide chain release factor] + S-adenosyl-L-methionine = N(5)-methyl-L-glutaminyl-[peptide chain release factor] + S-adenosyl-L-homocysteine + H(+)</text>
        <dbReference type="Rhea" id="RHEA:42896"/>
        <dbReference type="Rhea" id="RHEA-COMP:10271"/>
        <dbReference type="Rhea" id="RHEA-COMP:10272"/>
        <dbReference type="ChEBI" id="CHEBI:15378"/>
        <dbReference type="ChEBI" id="CHEBI:30011"/>
        <dbReference type="ChEBI" id="CHEBI:57856"/>
        <dbReference type="ChEBI" id="CHEBI:59789"/>
        <dbReference type="ChEBI" id="CHEBI:61891"/>
        <dbReference type="EC" id="2.1.1.297"/>
    </reaction>
</comment>
<dbReference type="EC" id="2.1.1.297" evidence="1"/>
<dbReference type="GO" id="GO:0032259">
    <property type="term" value="P:methylation"/>
    <property type="evidence" value="ECO:0007669"/>
    <property type="project" value="UniProtKB-KW"/>
</dbReference>
<comment type="caution">
    <text evidence="7">The sequence shown here is derived from an EMBL/GenBank/DDBJ whole genome shotgun (WGS) entry which is preliminary data.</text>
</comment>
<dbReference type="SUPFAM" id="SSF53335">
    <property type="entry name" value="S-adenosyl-L-methionine-dependent methyltransferases"/>
    <property type="match status" value="1"/>
</dbReference>
<organism evidence="7 8">
    <name type="scientific">Campylobacter canadensis</name>
    <dbReference type="NCBI Taxonomy" id="449520"/>
    <lineage>
        <taxon>Bacteria</taxon>
        <taxon>Pseudomonadati</taxon>
        <taxon>Campylobacterota</taxon>
        <taxon>Epsilonproteobacteria</taxon>
        <taxon>Campylobacterales</taxon>
        <taxon>Campylobacteraceae</taxon>
        <taxon>Campylobacter</taxon>
    </lineage>
</organism>
<gene>
    <name evidence="7" type="ORF">AVCANL283_00665</name>
</gene>
<evidence type="ECO:0000259" key="6">
    <source>
        <dbReference type="Pfam" id="PF05175"/>
    </source>
</evidence>
<dbReference type="PROSITE" id="PS00092">
    <property type="entry name" value="N6_MTASE"/>
    <property type="match status" value="1"/>
</dbReference>
<evidence type="ECO:0000256" key="1">
    <source>
        <dbReference type="ARBA" id="ARBA00012771"/>
    </source>
</evidence>
<dbReference type="Pfam" id="PF05175">
    <property type="entry name" value="MTS"/>
    <property type="match status" value="1"/>
</dbReference>
<dbReference type="GO" id="GO:0008168">
    <property type="term" value="F:methyltransferase activity"/>
    <property type="evidence" value="ECO:0007669"/>
    <property type="project" value="UniProtKB-KW"/>
</dbReference>
<evidence type="ECO:0000313" key="7">
    <source>
        <dbReference type="EMBL" id="MBZ7986625.1"/>
    </source>
</evidence>
<dbReference type="RefSeq" id="WP_172232441.1">
    <property type="nucleotide sequence ID" value="NZ_CP035946.1"/>
</dbReference>
<dbReference type="NCBIfam" id="TIGR00536">
    <property type="entry name" value="hemK_fam"/>
    <property type="match status" value="1"/>
</dbReference>
<dbReference type="InterPro" id="IPR007848">
    <property type="entry name" value="Small_mtfrase_dom"/>
</dbReference>
<evidence type="ECO:0000256" key="5">
    <source>
        <dbReference type="ARBA" id="ARBA00048391"/>
    </source>
</evidence>
<dbReference type="PANTHER" id="PTHR18895">
    <property type="entry name" value="HEMK METHYLTRANSFERASE"/>
    <property type="match status" value="1"/>
</dbReference>
<dbReference type="EMBL" id="JACGBB010000001">
    <property type="protein sequence ID" value="MBZ7986625.1"/>
    <property type="molecule type" value="Genomic_DNA"/>
</dbReference>
<feature type="domain" description="Methyltransferase small" evidence="6">
    <location>
        <begin position="104"/>
        <end position="182"/>
    </location>
</feature>
<dbReference type="Proteomes" id="UP000786183">
    <property type="component" value="Unassembled WGS sequence"/>
</dbReference>
<proteinExistence type="predicted"/>
<dbReference type="Gene3D" id="3.40.50.150">
    <property type="entry name" value="Vaccinia Virus protein VP39"/>
    <property type="match status" value="1"/>
</dbReference>